<evidence type="ECO:0000256" key="1">
    <source>
        <dbReference type="ARBA" id="ARBA00023015"/>
    </source>
</evidence>
<evidence type="ECO:0000313" key="7">
    <source>
        <dbReference type="Proteomes" id="UP001595965"/>
    </source>
</evidence>
<proteinExistence type="predicted"/>
<comment type="caution">
    <text evidence="6">The sequence shown here is derived from an EMBL/GenBank/DDBJ whole genome shotgun (WGS) entry which is preliminary data.</text>
</comment>
<evidence type="ECO:0000256" key="2">
    <source>
        <dbReference type="ARBA" id="ARBA00023125"/>
    </source>
</evidence>
<feature type="domain" description="HTH tetR-type" evidence="5">
    <location>
        <begin position="11"/>
        <end position="71"/>
    </location>
</feature>
<evidence type="ECO:0000256" key="3">
    <source>
        <dbReference type="ARBA" id="ARBA00023163"/>
    </source>
</evidence>
<dbReference type="Pfam" id="PF17940">
    <property type="entry name" value="TetR_C_31"/>
    <property type="match status" value="1"/>
</dbReference>
<accession>A0ABV8XU89</accession>
<keyword evidence="1" id="KW-0805">Transcription regulation</keyword>
<evidence type="ECO:0000259" key="5">
    <source>
        <dbReference type="PROSITE" id="PS50977"/>
    </source>
</evidence>
<dbReference type="InterPro" id="IPR009057">
    <property type="entry name" value="Homeodomain-like_sf"/>
</dbReference>
<organism evidence="6 7">
    <name type="scientific">Citricoccus alkalitolerans</name>
    <dbReference type="NCBI Taxonomy" id="246603"/>
    <lineage>
        <taxon>Bacteria</taxon>
        <taxon>Bacillati</taxon>
        <taxon>Actinomycetota</taxon>
        <taxon>Actinomycetes</taxon>
        <taxon>Micrococcales</taxon>
        <taxon>Micrococcaceae</taxon>
        <taxon>Citricoccus</taxon>
    </lineage>
</organism>
<evidence type="ECO:0000256" key="4">
    <source>
        <dbReference type="PROSITE-ProRule" id="PRU00335"/>
    </source>
</evidence>
<dbReference type="InterPro" id="IPR001647">
    <property type="entry name" value="HTH_TetR"/>
</dbReference>
<dbReference type="PROSITE" id="PS50977">
    <property type="entry name" value="HTH_TETR_2"/>
    <property type="match status" value="1"/>
</dbReference>
<dbReference type="Pfam" id="PF00440">
    <property type="entry name" value="TetR_N"/>
    <property type="match status" value="1"/>
</dbReference>
<keyword evidence="2 4" id="KW-0238">DNA-binding</keyword>
<protein>
    <submittedName>
        <fullName evidence="6">TetR/AcrR family transcriptional regulator</fullName>
    </submittedName>
</protein>
<feature type="DNA-binding region" description="H-T-H motif" evidence="4">
    <location>
        <begin position="34"/>
        <end position="53"/>
    </location>
</feature>
<dbReference type="PANTHER" id="PTHR47506:SF6">
    <property type="entry name" value="HTH-TYPE TRANSCRIPTIONAL REPRESSOR NEMR"/>
    <property type="match status" value="1"/>
</dbReference>
<evidence type="ECO:0000313" key="6">
    <source>
        <dbReference type="EMBL" id="MFC4428253.1"/>
    </source>
</evidence>
<dbReference type="EMBL" id="JBHSEN010000001">
    <property type="protein sequence ID" value="MFC4428253.1"/>
    <property type="molecule type" value="Genomic_DNA"/>
</dbReference>
<keyword evidence="7" id="KW-1185">Reference proteome</keyword>
<name>A0ABV8XU89_9MICC</name>
<dbReference type="SUPFAM" id="SSF46689">
    <property type="entry name" value="Homeodomain-like"/>
    <property type="match status" value="1"/>
</dbReference>
<dbReference type="Gene3D" id="1.10.357.10">
    <property type="entry name" value="Tetracycline Repressor, domain 2"/>
    <property type="match status" value="1"/>
</dbReference>
<dbReference type="PRINTS" id="PR00455">
    <property type="entry name" value="HTHTETR"/>
</dbReference>
<dbReference type="PANTHER" id="PTHR47506">
    <property type="entry name" value="TRANSCRIPTIONAL REGULATORY PROTEIN"/>
    <property type="match status" value="1"/>
</dbReference>
<dbReference type="InterPro" id="IPR041583">
    <property type="entry name" value="TetR_C_31"/>
</dbReference>
<sequence length="185" mass="20086">MARPANAANDPERGARILDAALDVIAERGVQGASHRAIATQAGVPLGSLTYHFGGITDILEQAFARLADSIESVHRSGVAAATDREAACHAVADFVMDPVVSGRKRFVLMMQMYAYATQNERVAQVLRDWQRQVYVTLENHFSPDSARAIASVVEGCVMHRHFDAEDQALTRVSVLTAVEALSRP</sequence>
<gene>
    <name evidence="6" type="ORF">ACFO0K_01005</name>
</gene>
<dbReference type="Proteomes" id="UP001595965">
    <property type="component" value="Unassembled WGS sequence"/>
</dbReference>
<dbReference type="RefSeq" id="WP_344230421.1">
    <property type="nucleotide sequence ID" value="NZ_BAAALH010000002.1"/>
</dbReference>
<keyword evidence="3" id="KW-0804">Transcription</keyword>
<reference evidence="7" key="1">
    <citation type="journal article" date="2019" name="Int. J. Syst. Evol. Microbiol.">
        <title>The Global Catalogue of Microorganisms (GCM) 10K type strain sequencing project: providing services to taxonomists for standard genome sequencing and annotation.</title>
        <authorList>
            <consortium name="The Broad Institute Genomics Platform"/>
            <consortium name="The Broad Institute Genome Sequencing Center for Infectious Disease"/>
            <person name="Wu L."/>
            <person name="Ma J."/>
        </authorList>
    </citation>
    <scope>NUCLEOTIDE SEQUENCE [LARGE SCALE GENOMIC DNA]</scope>
    <source>
        <strain evidence="7">CGMCC 1.12125</strain>
    </source>
</reference>